<dbReference type="Pfam" id="PF07676">
    <property type="entry name" value="PD40"/>
    <property type="match status" value="2"/>
</dbReference>
<dbReference type="Proteomes" id="UP000215137">
    <property type="component" value="Chromosome"/>
</dbReference>
<evidence type="ECO:0000256" key="2">
    <source>
        <dbReference type="ARBA" id="ARBA00022670"/>
    </source>
</evidence>
<protein>
    <submittedName>
        <fullName evidence="6">Peptidase</fullName>
    </submittedName>
</protein>
<keyword evidence="2" id="KW-0645">Protease</keyword>
<dbReference type="AlphaFoldDB" id="A0A248TDN8"/>
<proteinExistence type="inferred from homology"/>
<feature type="domain" description="Peptidase S9 prolyl oligopeptidase catalytic" evidence="5">
    <location>
        <begin position="450"/>
        <end position="656"/>
    </location>
</feature>
<dbReference type="SUPFAM" id="SSF53474">
    <property type="entry name" value="alpha/beta-Hydrolases"/>
    <property type="match status" value="1"/>
</dbReference>
<dbReference type="FunFam" id="3.40.50.1820:FF:000028">
    <property type="entry name" value="S9 family peptidase"/>
    <property type="match status" value="1"/>
</dbReference>
<dbReference type="Gene3D" id="3.40.50.1820">
    <property type="entry name" value="alpha/beta hydrolase"/>
    <property type="match status" value="1"/>
</dbReference>
<dbReference type="RefSeq" id="WP_095369859.1">
    <property type="nucleotide sequence ID" value="NZ_CP022983.1"/>
</dbReference>
<keyword evidence="4" id="KW-0720">Serine protease</keyword>
<accession>A0A248TDN8</accession>
<dbReference type="OrthoDB" id="108903at2"/>
<evidence type="ECO:0000313" key="6">
    <source>
        <dbReference type="EMBL" id="ASV66284.1"/>
    </source>
</evidence>
<dbReference type="InterPro" id="IPR011659">
    <property type="entry name" value="WD40"/>
</dbReference>
<dbReference type="InterPro" id="IPR001375">
    <property type="entry name" value="Peptidase_S9_cat"/>
</dbReference>
<dbReference type="PANTHER" id="PTHR42776:SF27">
    <property type="entry name" value="DIPEPTIDYL PEPTIDASE FAMILY MEMBER 6"/>
    <property type="match status" value="1"/>
</dbReference>
<dbReference type="InterPro" id="IPR011042">
    <property type="entry name" value="6-blade_b-propeller_TolB-like"/>
</dbReference>
<dbReference type="Pfam" id="PF00326">
    <property type="entry name" value="Peptidase_S9"/>
    <property type="match status" value="1"/>
</dbReference>
<keyword evidence="3" id="KW-0378">Hydrolase</keyword>
<dbReference type="Gene3D" id="2.120.10.30">
    <property type="entry name" value="TolB, C-terminal domain"/>
    <property type="match status" value="2"/>
</dbReference>
<evidence type="ECO:0000313" key="7">
    <source>
        <dbReference type="Proteomes" id="UP000215137"/>
    </source>
</evidence>
<comment type="similarity">
    <text evidence="1">Belongs to the peptidase S9C family.</text>
</comment>
<name>A0A248TDN8_9BACI</name>
<evidence type="ECO:0000259" key="5">
    <source>
        <dbReference type="Pfam" id="PF00326"/>
    </source>
</evidence>
<dbReference type="SUPFAM" id="SSF82171">
    <property type="entry name" value="DPP6 N-terminal domain-like"/>
    <property type="match status" value="1"/>
</dbReference>
<dbReference type="KEGG" id="bko:CKF48_02390"/>
<dbReference type="EMBL" id="CP022983">
    <property type="protein sequence ID" value="ASV66284.1"/>
    <property type="molecule type" value="Genomic_DNA"/>
</dbReference>
<dbReference type="InterPro" id="IPR029058">
    <property type="entry name" value="AB_hydrolase_fold"/>
</dbReference>
<dbReference type="GO" id="GO:0004252">
    <property type="term" value="F:serine-type endopeptidase activity"/>
    <property type="evidence" value="ECO:0007669"/>
    <property type="project" value="TreeGrafter"/>
</dbReference>
<organism evidence="6 7">
    <name type="scientific">Cytobacillus kochii</name>
    <dbReference type="NCBI Taxonomy" id="859143"/>
    <lineage>
        <taxon>Bacteria</taxon>
        <taxon>Bacillati</taxon>
        <taxon>Bacillota</taxon>
        <taxon>Bacilli</taxon>
        <taxon>Bacillales</taxon>
        <taxon>Bacillaceae</taxon>
        <taxon>Cytobacillus</taxon>
    </lineage>
</organism>
<keyword evidence="7" id="KW-1185">Reference proteome</keyword>
<sequence length="657" mass="74516">MNAKKRIKPEDQYQLKSVTDPQLSKNGYDCIYIETTMCEEENTYSSHLFYINTNQPAETQQLTYGKGRNLAPRWSPDGSQIAFVSNRNNEVNQIFMLSMNGGEAKQLTNEPNGATNPIWSPDGKRIAFQSTVEKENLPEKNKDKPEPVEIERMKYKSDAKGLWSGDYQHIGVIDIASGEREWLTTGEQDYYLQCWSPDNQSIALLADLATDKDHSFNNDVYILDVGSKQMENMTKGVASFSHVSWSPDGKCLGLIGSKSTYKNASLSKIWTLDVFSGELTCLTEEWDVQVGDYVVADFHQSANASQILWAEDSSSFYFLASDHGNTVLYFGTVEGAMYPALLEERHHIYGVSTGGTIDKAIVAISTPTNPGDLYLLNVTSGEKTRLTNINQAFFEETAVADAEVLQYQSIDGWELQGWLIKPINHETREKYPLIVEIHGGPHTMYANTYVHEFQVLAAEGYAVLYTNPRGSHGYGQAFVDAVRGDYGGKDYEDIMTAVDYVLEYDEGIDRERLGVTGGSYGGFMTNWIVGHTNRFKAAVTQRSISNWISFYGVSDIGYYFTDWQIKGQLNDIEKLWKHSPLAFVERVDTPLLILHSENDLRCPIEQAEQFYIALKHHNKQAKFIRFPQANHELSRSGHPNLRMKRLHYIKNWFNQYI</sequence>
<evidence type="ECO:0000256" key="4">
    <source>
        <dbReference type="ARBA" id="ARBA00022825"/>
    </source>
</evidence>
<dbReference type="PANTHER" id="PTHR42776">
    <property type="entry name" value="SERINE PEPTIDASE S9 FAMILY MEMBER"/>
    <property type="match status" value="1"/>
</dbReference>
<dbReference type="GO" id="GO:0006508">
    <property type="term" value="P:proteolysis"/>
    <property type="evidence" value="ECO:0007669"/>
    <property type="project" value="UniProtKB-KW"/>
</dbReference>
<evidence type="ECO:0000256" key="3">
    <source>
        <dbReference type="ARBA" id="ARBA00022801"/>
    </source>
</evidence>
<gene>
    <name evidence="6" type="ORF">CKF48_02390</name>
</gene>
<reference evidence="6 7" key="1">
    <citation type="submission" date="2017-08" db="EMBL/GenBank/DDBJ databases">
        <title>Complete Genome Sequence of Bacillus kochii Oregon-R-modENCODE STRAIN BDGP4, isolated from Drosophila melanogaster gut.</title>
        <authorList>
            <person name="Wan K.H."/>
            <person name="Yu C."/>
            <person name="Park S."/>
            <person name="Hammonds A.S."/>
            <person name="Booth B.W."/>
            <person name="Celniker S.E."/>
        </authorList>
    </citation>
    <scope>NUCLEOTIDE SEQUENCE [LARGE SCALE GENOMIC DNA]</scope>
    <source>
        <strain evidence="6 7">BDGP4</strain>
    </source>
</reference>
<evidence type="ECO:0000256" key="1">
    <source>
        <dbReference type="ARBA" id="ARBA00010040"/>
    </source>
</evidence>